<keyword evidence="2" id="KW-1185">Reference proteome</keyword>
<dbReference type="EMBL" id="JACGCM010002212">
    <property type="protein sequence ID" value="KAF6143198.1"/>
    <property type="molecule type" value="Genomic_DNA"/>
</dbReference>
<reference evidence="1 2" key="1">
    <citation type="journal article" date="2020" name="IScience">
        <title>Genome Sequencing of the Endangered Kingdonia uniflora (Circaeasteraceae, Ranunculales) Reveals Potential Mechanisms of Evolutionary Specialization.</title>
        <authorList>
            <person name="Sun Y."/>
            <person name="Deng T."/>
            <person name="Zhang A."/>
            <person name="Moore M.J."/>
            <person name="Landis J.B."/>
            <person name="Lin N."/>
            <person name="Zhang H."/>
            <person name="Zhang X."/>
            <person name="Huang J."/>
            <person name="Zhang X."/>
            <person name="Sun H."/>
            <person name="Wang H."/>
        </authorList>
    </citation>
    <scope>NUCLEOTIDE SEQUENCE [LARGE SCALE GENOMIC DNA]</scope>
    <source>
        <strain evidence="1">TB1705</strain>
        <tissue evidence="1">Leaf</tissue>
    </source>
</reference>
<name>A0A7J7LKY2_9MAGN</name>
<comment type="caution">
    <text evidence="1">The sequence shown here is derived from an EMBL/GenBank/DDBJ whole genome shotgun (WGS) entry which is preliminary data.</text>
</comment>
<dbReference type="SUPFAM" id="SSF47413">
    <property type="entry name" value="lambda repressor-like DNA-binding domains"/>
    <property type="match status" value="1"/>
</dbReference>
<sequence length="158" mass="17911">MAEIKARVVNNLLSIKTKSGKTFSQIAKETGLTNVYVAQLLRRQAQLKPETAPKLRESLPGIPDDLLEEMMKPPMRSFNPNIIQDPTIYRRNQFTELGTKFDILFAELQKICNSLKNNNTMVGDKDKDTTETNGAPLLRNLRQVDRGVDVDPQAIYSY</sequence>
<dbReference type="GO" id="GO:0008824">
    <property type="term" value="F:cyanate hydratase activity"/>
    <property type="evidence" value="ECO:0007669"/>
    <property type="project" value="InterPro"/>
</dbReference>
<dbReference type="AlphaFoldDB" id="A0A7J7LKY2"/>
<dbReference type="GO" id="GO:0003677">
    <property type="term" value="F:DNA binding"/>
    <property type="evidence" value="ECO:0007669"/>
    <property type="project" value="InterPro"/>
</dbReference>
<proteinExistence type="predicted"/>
<evidence type="ECO:0000313" key="2">
    <source>
        <dbReference type="Proteomes" id="UP000541444"/>
    </source>
</evidence>
<dbReference type="PRINTS" id="PR01693">
    <property type="entry name" value="CYANASE"/>
</dbReference>
<dbReference type="InterPro" id="IPR008076">
    <property type="entry name" value="Cyanase"/>
</dbReference>
<evidence type="ECO:0000313" key="1">
    <source>
        <dbReference type="EMBL" id="KAF6143198.1"/>
    </source>
</evidence>
<organism evidence="1 2">
    <name type="scientific">Kingdonia uniflora</name>
    <dbReference type="NCBI Taxonomy" id="39325"/>
    <lineage>
        <taxon>Eukaryota</taxon>
        <taxon>Viridiplantae</taxon>
        <taxon>Streptophyta</taxon>
        <taxon>Embryophyta</taxon>
        <taxon>Tracheophyta</taxon>
        <taxon>Spermatophyta</taxon>
        <taxon>Magnoliopsida</taxon>
        <taxon>Ranunculales</taxon>
        <taxon>Circaeasteraceae</taxon>
        <taxon>Kingdonia</taxon>
    </lineage>
</organism>
<dbReference type="PANTHER" id="PTHR34186">
    <property type="entry name" value="CYANATE HYDRATASE"/>
    <property type="match status" value="1"/>
</dbReference>
<protein>
    <submittedName>
        <fullName evidence="1">Uncharacterized protein</fullName>
    </submittedName>
</protein>
<dbReference type="OrthoDB" id="10019422at2759"/>
<dbReference type="PANTHER" id="PTHR34186:SF2">
    <property type="entry name" value="CYANATE HYDRATASE"/>
    <property type="match status" value="1"/>
</dbReference>
<dbReference type="InterPro" id="IPR010982">
    <property type="entry name" value="Lambda_DNA-bd_dom_sf"/>
</dbReference>
<dbReference type="Gene3D" id="1.10.260.40">
    <property type="entry name" value="lambda repressor-like DNA-binding domains"/>
    <property type="match status" value="1"/>
</dbReference>
<accession>A0A7J7LKY2</accession>
<gene>
    <name evidence="1" type="ORF">GIB67_035612</name>
</gene>
<dbReference type="Proteomes" id="UP000541444">
    <property type="component" value="Unassembled WGS sequence"/>
</dbReference>